<accession>A0A2Z5GCI8</accession>
<evidence type="ECO:0000313" key="3">
    <source>
        <dbReference type="EMBL" id="AXC16335.1"/>
    </source>
</evidence>
<dbReference type="Proteomes" id="UP000253606">
    <property type="component" value="Plasmid pACPOL3"/>
</dbReference>
<keyword evidence="4" id="KW-1185">Reference proteome</keyword>
<keyword evidence="2" id="KW-0472">Membrane</keyword>
<feature type="compositionally biased region" description="Basic and acidic residues" evidence="1">
    <location>
        <begin position="1"/>
        <end position="11"/>
    </location>
</feature>
<evidence type="ECO:0000313" key="4">
    <source>
        <dbReference type="Proteomes" id="UP000253606"/>
    </source>
</evidence>
<dbReference type="AlphaFoldDB" id="A0A2Z5GCI8"/>
<keyword evidence="3" id="KW-0614">Plasmid</keyword>
<proteinExistence type="predicted"/>
<gene>
    <name evidence="3" type="ORF">ACPOL_7143</name>
</gene>
<dbReference type="EMBL" id="CP030844">
    <property type="protein sequence ID" value="AXC16335.1"/>
    <property type="molecule type" value="Genomic_DNA"/>
</dbReference>
<protein>
    <submittedName>
        <fullName evidence="3">Uncharacterized protein</fullName>
    </submittedName>
</protein>
<feature type="transmembrane region" description="Helical" evidence="2">
    <location>
        <begin position="68"/>
        <end position="93"/>
    </location>
</feature>
<organism evidence="3 4">
    <name type="scientific">Acidisarcina polymorpha</name>
    <dbReference type="NCBI Taxonomy" id="2211140"/>
    <lineage>
        <taxon>Bacteria</taxon>
        <taxon>Pseudomonadati</taxon>
        <taxon>Acidobacteriota</taxon>
        <taxon>Terriglobia</taxon>
        <taxon>Terriglobales</taxon>
        <taxon>Acidobacteriaceae</taxon>
        <taxon>Acidisarcina</taxon>
    </lineage>
</organism>
<geneLocation type="plasmid" evidence="4">
    <name>pacpol3</name>
</geneLocation>
<evidence type="ECO:0000256" key="1">
    <source>
        <dbReference type="SAM" id="MobiDB-lite"/>
    </source>
</evidence>
<reference evidence="3 4" key="1">
    <citation type="journal article" date="2018" name="Front. Microbiol.">
        <title>Hydrolytic Capabilities as a Key to Environmental Success: Chitinolytic and Cellulolytic Acidobacteria From Acidic Sub-arctic Soils and Boreal Peatlands.</title>
        <authorList>
            <person name="Belova S.E."/>
            <person name="Ravin N.V."/>
            <person name="Pankratov T.A."/>
            <person name="Rakitin A.L."/>
            <person name="Ivanova A.A."/>
            <person name="Beletsky A.V."/>
            <person name="Mardanov A.V."/>
            <person name="Sinninghe Damste J.S."/>
            <person name="Dedysh S.N."/>
        </authorList>
    </citation>
    <scope>NUCLEOTIDE SEQUENCE [LARGE SCALE GENOMIC DNA]</scope>
    <source>
        <strain evidence="3 4">SBC82</strain>
        <plasmid evidence="4">pacpol3</plasmid>
    </source>
</reference>
<keyword evidence="2" id="KW-0812">Transmembrane</keyword>
<feature type="region of interest" description="Disordered" evidence="1">
    <location>
        <begin position="1"/>
        <end position="34"/>
    </location>
</feature>
<evidence type="ECO:0000256" key="2">
    <source>
        <dbReference type="SAM" id="Phobius"/>
    </source>
</evidence>
<name>A0A2Z5GCI8_9BACT</name>
<sequence>MEDHSPGETKENPIAPSTSQGKLPPLIDAQKGGEHVGCGADTSCTEAPARSKWRRFWAWAWPMDFSDAVMILLTVFIALGTIASAIAVGFQWYEMHTGGADTKAIAEAAQKQACAAHQIAEASQRNATAAEEFATSAGLINRGVEDAVKKLQLQADQASRSADATKSAADTARETLRKSQRPWVNAESFVPTTFTLPPDGRFAVDGDLVIKNTGVSVATDGWVMMVAVPTATSWLTKNWDQACEIDDQQILASHTSAAKGLGDTWPIGFVLAPSQETRMRMAMGDVHGLIEAQITGALPHATSEQDPRSGQFYLLGCARYKDQFGTGHTTRFCFAYLNDRLSPSGFYVCNGLESAD</sequence>
<keyword evidence="2" id="KW-1133">Transmembrane helix</keyword>
<dbReference type="KEGG" id="abas:ACPOL_7143"/>